<comment type="similarity">
    <text evidence="4">Belongs to the cyclin family.</text>
</comment>
<organism evidence="7 8">
    <name type="scientific">Platanthera zijinensis</name>
    <dbReference type="NCBI Taxonomy" id="2320716"/>
    <lineage>
        <taxon>Eukaryota</taxon>
        <taxon>Viridiplantae</taxon>
        <taxon>Streptophyta</taxon>
        <taxon>Embryophyta</taxon>
        <taxon>Tracheophyta</taxon>
        <taxon>Spermatophyta</taxon>
        <taxon>Magnoliopsida</taxon>
        <taxon>Liliopsida</taxon>
        <taxon>Asparagales</taxon>
        <taxon>Orchidaceae</taxon>
        <taxon>Orchidoideae</taxon>
        <taxon>Orchideae</taxon>
        <taxon>Orchidinae</taxon>
        <taxon>Platanthera</taxon>
    </lineage>
</organism>
<evidence type="ECO:0000313" key="8">
    <source>
        <dbReference type="Proteomes" id="UP001418222"/>
    </source>
</evidence>
<keyword evidence="3" id="KW-0131">Cell cycle</keyword>
<dbReference type="EMBL" id="JBBWWQ010000014">
    <property type="protein sequence ID" value="KAK8931217.1"/>
    <property type="molecule type" value="Genomic_DNA"/>
</dbReference>
<gene>
    <name evidence="7" type="ORF">KSP39_PZI016766</name>
</gene>
<dbReference type="AlphaFoldDB" id="A0AAP0B7Z9"/>
<dbReference type="Pfam" id="PF02984">
    <property type="entry name" value="Cyclin_C"/>
    <property type="match status" value="1"/>
</dbReference>
<dbReference type="InterPro" id="IPR006671">
    <property type="entry name" value="Cyclin_N"/>
</dbReference>
<dbReference type="SMART" id="SM00385">
    <property type="entry name" value="CYCLIN"/>
    <property type="match status" value="1"/>
</dbReference>
<dbReference type="InterPro" id="IPR039361">
    <property type="entry name" value="Cyclin"/>
</dbReference>
<evidence type="ECO:0000256" key="3">
    <source>
        <dbReference type="ARBA" id="ARBA00023306"/>
    </source>
</evidence>
<evidence type="ECO:0000256" key="2">
    <source>
        <dbReference type="ARBA" id="ARBA00023127"/>
    </source>
</evidence>
<dbReference type="Pfam" id="PF00134">
    <property type="entry name" value="Cyclin_N"/>
    <property type="match status" value="1"/>
</dbReference>
<dbReference type="InterPro" id="IPR036915">
    <property type="entry name" value="Cyclin-like_sf"/>
</dbReference>
<dbReference type="Gene3D" id="1.10.472.10">
    <property type="entry name" value="Cyclin-like"/>
    <property type="match status" value="1"/>
</dbReference>
<accession>A0AAP0B7Z9</accession>
<keyword evidence="8" id="KW-1185">Reference proteome</keyword>
<sequence length="603" mass="68060">MDPDLISRRGIAEKKRPRAVDAVPHAKKLRSNIPRRKRVPSFPMVGVTLRSYFRSEDEAAESSSSCFDNEISNSSTVKFDGHDRKLPRSSSDARVTKSISSFHTDSSSDHHFQPITKFYTKRKKDSRLKDFMVGMKEFMVPFSESAEDLTNRSEPAESDGTAIAISGVSEISATIPRDSPIKTGKNSSESKLKVPDILSESSCLLIPAATSEINNSIIQDTSTAEVTQIQFKTETIKRTAEESHDYDDLESDLACPEQLLHDDDGSSDYSACNDTTLSDFESDLFDGIFDGVSSDVSLSDLIESPEDFSERSRDNYIPSVAFSLLHQLYEQFNPSTNHSGINPKFEAVDELSEQLIFRRFPDIDDEESYQMFRSRERSEVALHDYSYGYHATTKYGDLIVGQRLEMVNWMMEHCQGREDHDETIFMGVNLMDRFLSRGYFQTTRNLQLLGIACVTLAARIEENQPFNNARKKSFKVGKNSYKRCEVVSMEWLVLEVLSFQCSLPTTHSFLWFYMKAARAGPDVQDLCRHLAILTLFNHGILRFWPSTIAAGVVLLACLVTNNASFCDVVLGIHVRSKADDLPECFQCLEWLVEYAKLRSGNGS</sequence>
<evidence type="ECO:0000313" key="7">
    <source>
        <dbReference type="EMBL" id="KAK8931217.1"/>
    </source>
</evidence>
<feature type="region of interest" description="Disordered" evidence="5">
    <location>
        <begin position="1"/>
        <end position="23"/>
    </location>
</feature>
<dbReference type="PANTHER" id="PTHR10177">
    <property type="entry name" value="CYCLINS"/>
    <property type="match status" value="1"/>
</dbReference>
<dbReference type="SUPFAM" id="SSF47954">
    <property type="entry name" value="Cyclin-like"/>
    <property type="match status" value="2"/>
</dbReference>
<keyword evidence="2 4" id="KW-0195">Cyclin</keyword>
<evidence type="ECO:0000256" key="4">
    <source>
        <dbReference type="RuleBase" id="RU000383"/>
    </source>
</evidence>
<feature type="domain" description="Cyclin-like" evidence="6">
    <location>
        <begin position="408"/>
        <end position="495"/>
    </location>
</feature>
<protein>
    <submittedName>
        <fullName evidence="7">Cyclin-SDS-like</fullName>
    </submittedName>
</protein>
<evidence type="ECO:0000256" key="1">
    <source>
        <dbReference type="ARBA" id="ARBA00022618"/>
    </source>
</evidence>
<comment type="caution">
    <text evidence="7">The sequence shown here is derived from an EMBL/GenBank/DDBJ whole genome shotgun (WGS) entry which is preliminary data.</text>
</comment>
<proteinExistence type="inferred from homology"/>
<name>A0AAP0B7Z9_9ASPA</name>
<feature type="compositionally biased region" description="Basic and acidic residues" evidence="5">
    <location>
        <begin position="1"/>
        <end position="14"/>
    </location>
</feature>
<dbReference type="InterPro" id="IPR013763">
    <property type="entry name" value="Cyclin-like_dom"/>
</dbReference>
<dbReference type="GO" id="GO:0051301">
    <property type="term" value="P:cell division"/>
    <property type="evidence" value="ECO:0007669"/>
    <property type="project" value="UniProtKB-KW"/>
</dbReference>
<evidence type="ECO:0000256" key="5">
    <source>
        <dbReference type="SAM" id="MobiDB-lite"/>
    </source>
</evidence>
<dbReference type="Proteomes" id="UP001418222">
    <property type="component" value="Unassembled WGS sequence"/>
</dbReference>
<evidence type="ECO:0000259" key="6">
    <source>
        <dbReference type="SMART" id="SM00385"/>
    </source>
</evidence>
<dbReference type="InterPro" id="IPR004367">
    <property type="entry name" value="Cyclin_C-dom"/>
</dbReference>
<reference evidence="7 8" key="1">
    <citation type="journal article" date="2022" name="Nat. Plants">
        <title>Genomes of leafy and leafless Platanthera orchids illuminate the evolution of mycoheterotrophy.</title>
        <authorList>
            <person name="Li M.H."/>
            <person name="Liu K.W."/>
            <person name="Li Z."/>
            <person name="Lu H.C."/>
            <person name="Ye Q.L."/>
            <person name="Zhang D."/>
            <person name="Wang J.Y."/>
            <person name="Li Y.F."/>
            <person name="Zhong Z.M."/>
            <person name="Liu X."/>
            <person name="Yu X."/>
            <person name="Liu D.K."/>
            <person name="Tu X.D."/>
            <person name="Liu B."/>
            <person name="Hao Y."/>
            <person name="Liao X.Y."/>
            <person name="Jiang Y.T."/>
            <person name="Sun W.H."/>
            <person name="Chen J."/>
            <person name="Chen Y.Q."/>
            <person name="Ai Y."/>
            <person name="Zhai J.W."/>
            <person name="Wu S.S."/>
            <person name="Zhou Z."/>
            <person name="Hsiao Y.Y."/>
            <person name="Wu W.L."/>
            <person name="Chen Y.Y."/>
            <person name="Lin Y.F."/>
            <person name="Hsu J.L."/>
            <person name="Li C.Y."/>
            <person name="Wang Z.W."/>
            <person name="Zhao X."/>
            <person name="Zhong W.Y."/>
            <person name="Ma X.K."/>
            <person name="Ma L."/>
            <person name="Huang J."/>
            <person name="Chen G.Z."/>
            <person name="Huang M.Z."/>
            <person name="Huang L."/>
            <person name="Peng D.H."/>
            <person name="Luo Y.B."/>
            <person name="Zou S.Q."/>
            <person name="Chen S.P."/>
            <person name="Lan S."/>
            <person name="Tsai W.C."/>
            <person name="Van de Peer Y."/>
            <person name="Liu Z.J."/>
        </authorList>
    </citation>
    <scope>NUCLEOTIDE SEQUENCE [LARGE SCALE GENOMIC DNA]</scope>
    <source>
        <strain evidence="7">Lor287</strain>
    </source>
</reference>
<keyword evidence="1" id="KW-0132">Cell division</keyword>